<reference evidence="1" key="1">
    <citation type="submission" date="2024-04" db="EMBL/GenBank/DDBJ databases">
        <authorList>
            <consortium name="Molecular Ecology Group"/>
        </authorList>
    </citation>
    <scope>NUCLEOTIDE SEQUENCE</scope>
</reference>
<dbReference type="AlphaFoldDB" id="A0AAV2NQN1"/>
<keyword evidence="2" id="KW-1185">Reference proteome</keyword>
<name>A0AAV2NQN1_9HYME</name>
<evidence type="ECO:0000313" key="2">
    <source>
        <dbReference type="Proteomes" id="UP001497644"/>
    </source>
</evidence>
<sequence>MNMFRDGAFIHNNFSRHKINKTTHKRLAHPIIPRIRTPAGFHAEDRAKTQPSLSPVAIANQPKPVNSRSTVQLLLESPRSSWCFRVRFALAFALFPHPVIRAGVHSHSPERRRVLCVRTSTIASACVCCVRIYLL</sequence>
<accession>A0AAV2NQN1</accession>
<protein>
    <submittedName>
        <fullName evidence="1">Uncharacterized protein</fullName>
    </submittedName>
</protein>
<gene>
    <name evidence="1" type="ORF">LPLAT_LOCUS7768</name>
</gene>
<dbReference type="Proteomes" id="UP001497644">
    <property type="component" value="Chromosome 3"/>
</dbReference>
<dbReference type="EMBL" id="OZ034826">
    <property type="protein sequence ID" value="CAL1681833.1"/>
    <property type="molecule type" value="Genomic_DNA"/>
</dbReference>
<proteinExistence type="predicted"/>
<evidence type="ECO:0000313" key="1">
    <source>
        <dbReference type="EMBL" id="CAL1681833.1"/>
    </source>
</evidence>
<organism evidence="1 2">
    <name type="scientific">Lasius platythorax</name>
    <dbReference type="NCBI Taxonomy" id="488582"/>
    <lineage>
        <taxon>Eukaryota</taxon>
        <taxon>Metazoa</taxon>
        <taxon>Ecdysozoa</taxon>
        <taxon>Arthropoda</taxon>
        <taxon>Hexapoda</taxon>
        <taxon>Insecta</taxon>
        <taxon>Pterygota</taxon>
        <taxon>Neoptera</taxon>
        <taxon>Endopterygota</taxon>
        <taxon>Hymenoptera</taxon>
        <taxon>Apocrita</taxon>
        <taxon>Aculeata</taxon>
        <taxon>Formicoidea</taxon>
        <taxon>Formicidae</taxon>
        <taxon>Formicinae</taxon>
        <taxon>Lasius</taxon>
        <taxon>Lasius</taxon>
    </lineage>
</organism>